<protein>
    <submittedName>
        <fullName evidence="2">Phage portal protein</fullName>
    </submittedName>
</protein>
<dbReference type="Pfam" id="PF04860">
    <property type="entry name" value="Phage_portal"/>
    <property type="match status" value="1"/>
</dbReference>
<dbReference type="RefSeq" id="WP_244379077.1">
    <property type="nucleotide sequence ID" value="NZ_CP083239.1"/>
</dbReference>
<sequence length="420" mass="46310">MGIIDWVLGRRSEHKSVSFDPAWLEFFGSRKSKAGVEVSWDSALDVSTILACVRVIAEGVAQVPLRVMQELPDGKGSKPATEHPLYKVLNRRPNPWQTSFAMRETMIFHLALTGNAFFYKNLVRGRVKELIPIDPGCITVTRNNDYSLTYTVTAPDGSTATFPQAMIWHVRGPSWDTWRGMDAVRRAREAIGLTIATENTQAELHANGLQMSGVLSTDQKLDPAKFQQLQAWVAAQIGGSNRHKPFIIDSGLQWAPRSMTGVDAQHLDTRKFQIEELCRAMRVMPLMVGHPADMAARAATESIFLQHVVHTLMPWVVRIEQSIDNDLLDGPEDEQYFASFYMNSLMRGATKDRAEYYSKALGSGGSPAWMTQDEVRYEEELNAMGGTASVLPIPSNVGGTPTGTVDVGQNGAAGAQDLTA</sequence>
<dbReference type="InterPro" id="IPR006427">
    <property type="entry name" value="Portal_HK97"/>
</dbReference>
<organism evidence="2 3">
    <name type="scientific">Ancylobacter polymorphus</name>
    <dbReference type="NCBI Taxonomy" id="223390"/>
    <lineage>
        <taxon>Bacteria</taxon>
        <taxon>Pseudomonadati</taxon>
        <taxon>Pseudomonadota</taxon>
        <taxon>Alphaproteobacteria</taxon>
        <taxon>Hyphomicrobiales</taxon>
        <taxon>Xanthobacteraceae</taxon>
        <taxon>Ancylobacter</taxon>
    </lineage>
</organism>
<feature type="region of interest" description="Disordered" evidence="1">
    <location>
        <begin position="395"/>
        <end position="420"/>
    </location>
</feature>
<dbReference type="InterPro" id="IPR006944">
    <property type="entry name" value="Phage/GTA_portal"/>
</dbReference>
<name>A0A9E7A8K3_9HYPH</name>
<dbReference type="AlphaFoldDB" id="A0A9E7A8K3"/>
<evidence type="ECO:0000313" key="3">
    <source>
        <dbReference type="Proteomes" id="UP000831684"/>
    </source>
</evidence>
<dbReference type="NCBIfam" id="TIGR01537">
    <property type="entry name" value="portal_HK97"/>
    <property type="match status" value="1"/>
</dbReference>
<dbReference type="KEGG" id="apol:K9D25_02970"/>
<reference evidence="2" key="1">
    <citation type="submission" date="2021-09" db="EMBL/GenBank/DDBJ databases">
        <title>Network and meta-omics reveal the key degrader and cooperation patterns in an efficient 1,4-dioxane-degrading microbial community.</title>
        <authorList>
            <person name="Dai C."/>
        </authorList>
    </citation>
    <scope>NUCLEOTIDE SEQUENCE</scope>
    <source>
        <strain evidence="2">ZM13</strain>
    </source>
</reference>
<dbReference type="EMBL" id="CP083239">
    <property type="protein sequence ID" value="UOK71703.1"/>
    <property type="molecule type" value="Genomic_DNA"/>
</dbReference>
<evidence type="ECO:0000256" key="1">
    <source>
        <dbReference type="SAM" id="MobiDB-lite"/>
    </source>
</evidence>
<proteinExistence type="predicted"/>
<accession>A0A9E7A8K3</accession>
<feature type="compositionally biased region" description="Low complexity" evidence="1">
    <location>
        <begin position="397"/>
        <end position="408"/>
    </location>
</feature>
<gene>
    <name evidence="2" type="ORF">K9D25_02970</name>
</gene>
<dbReference type="Proteomes" id="UP000831684">
    <property type="component" value="Chromosome"/>
</dbReference>
<evidence type="ECO:0000313" key="2">
    <source>
        <dbReference type="EMBL" id="UOK71703.1"/>
    </source>
</evidence>